<dbReference type="PROSITE" id="PS50003">
    <property type="entry name" value="PH_DOMAIN"/>
    <property type="match status" value="1"/>
</dbReference>
<reference evidence="3 4" key="1">
    <citation type="submission" date="2022-09" db="EMBL/GenBank/DDBJ databases">
        <authorList>
            <person name="Palmer J.M."/>
        </authorList>
    </citation>
    <scope>NUCLEOTIDE SEQUENCE [LARGE SCALE GENOMIC DNA]</scope>
    <source>
        <strain evidence="3 4">DSM 7382</strain>
    </source>
</reference>
<evidence type="ECO:0000259" key="2">
    <source>
        <dbReference type="PROSITE" id="PS50003"/>
    </source>
</evidence>
<organism evidence="3 4">
    <name type="scientific">Cerrena zonata</name>
    <dbReference type="NCBI Taxonomy" id="2478898"/>
    <lineage>
        <taxon>Eukaryota</taxon>
        <taxon>Fungi</taxon>
        <taxon>Dikarya</taxon>
        <taxon>Basidiomycota</taxon>
        <taxon>Agaricomycotina</taxon>
        <taxon>Agaricomycetes</taxon>
        <taxon>Polyporales</taxon>
        <taxon>Cerrenaceae</taxon>
        <taxon>Cerrena</taxon>
    </lineage>
</organism>
<dbReference type="Gene3D" id="2.30.29.30">
    <property type="entry name" value="Pleckstrin-homology domain (PH domain)/Phosphotyrosine-binding domain (PTB)"/>
    <property type="match status" value="1"/>
</dbReference>
<feature type="region of interest" description="Disordered" evidence="1">
    <location>
        <begin position="88"/>
        <end position="192"/>
    </location>
</feature>
<protein>
    <recommendedName>
        <fullName evidence="2">PH domain-containing protein</fullName>
    </recommendedName>
</protein>
<feature type="compositionally biased region" description="Basic and acidic residues" evidence="1">
    <location>
        <begin position="130"/>
        <end position="144"/>
    </location>
</feature>
<dbReference type="Proteomes" id="UP001385951">
    <property type="component" value="Unassembled WGS sequence"/>
</dbReference>
<dbReference type="InterPro" id="IPR011993">
    <property type="entry name" value="PH-like_dom_sf"/>
</dbReference>
<sequence>MFWQETKIKGYINVTGYRVQADENIDPGRYGFQIIHDVDKTHYFSSDEIIVIREWMKAIMKATITRDYTNPVVSSSNIPTIPLTVAQAMNPAPRPPSPTAREATQRAHRRDNPNQLSTRDAEVLLMPMPGKEKSVNGHSERTRIDSFFTDDSTSTKGKDSTIKKSNSTSKTTPPPRPSREMRRLTTQNENESPDKALIEWANSHLPESLQVNDPTGPPFSGLALLRMAENIKGKPASPPVPDSAFPSHPDDEKLDGLFRLFDYLLDNDVKMGSVSINDIRQGKREKITQILRAVRTWEEKRKAIAQSIGKGSVASGPFMAPVDYF</sequence>
<dbReference type="SUPFAM" id="SSF50729">
    <property type="entry name" value="PH domain-like"/>
    <property type="match status" value="1"/>
</dbReference>
<accession>A0AAW0H0E7</accession>
<feature type="domain" description="PH" evidence="2">
    <location>
        <begin position="1"/>
        <end position="64"/>
    </location>
</feature>
<dbReference type="InterPro" id="IPR036872">
    <property type="entry name" value="CH_dom_sf"/>
</dbReference>
<keyword evidence="4" id="KW-1185">Reference proteome</keyword>
<evidence type="ECO:0000313" key="3">
    <source>
        <dbReference type="EMBL" id="KAK7696069.1"/>
    </source>
</evidence>
<dbReference type="SUPFAM" id="SSF47576">
    <property type="entry name" value="Calponin-homology domain, CH-domain"/>
    <property type="match status" value="1"/>
</dbReference>
<dbReference type="AlphaFoldDB" id="A0AAW0H0E7"/>
<dbReference type="Gene3D" id="1.10.418.10">
    <property type="entry name" value="Calponin-like domain"/>
    <property type="match status" value="1"/>
</dbReference>
<dbReference type="EMBL" id="JASBNA010000001">
    <property type="protein sequence ID" value="KAK7696069.1"/>
    <property type="molecule type" value="Genomic_DNA"/>
</dbReference>
<evidence type="ECO:0000313" key="4">
    <source>
        <dbReference type="Proteomes" id="UP001385951"/>
    </source>
</evidence>
<name>A0AAW0H0E7_9APHY</name>
<dbReference type="InterPro" id="IPR001849">
    <property type="entry name" value="PH_domain"/>
</dbReference>
<evidence type="ECO:0000256" key="1">
    <source>
        <dbReference type="SAM" id="MobiDB-lite"/>
    </source>
</evidence>
<proteinExistence type="predicted"/>
<gene>
    <name evidence="3" type="ORF">QCA50_000711</name>
</gene>
<comment type="caution">
    <text evidence="3">The sequence shown here is derived from an EMBL/GenBank/DDBJ whole genome shotgun (WGS) entry which is preliminary data.</text>
</comment>